<dbReference type="InterPro" id="IPR035987">
    <property type="entry name" value="Ribosomal_uS8_sf"/>
</dbReference>
<dbReference type="GO" id="GO:0005840">
    <property type="term" value="C:ribosome"/>
    <property type="evidence" value="ECO:0007669"/>
    <property type="project" value="UniProtKB-KW"/>
</dbReference>
<dbReference type="GO" id="GO:0006412">
    <property type="term" value="P:translation"/>
    <property type="evidence" value="ECO:0007669"/>
    <property type="project" value="InterPro"/>
</dbReference>
<comment type="similarity">
    <text evidence="1 5">Belongs to the universal ribosomal protein uS8 family.</text>
</comment>
<sequence length="130" mass="14621">MSLVDPIVEALTKIRNAEAASKKECMLKPASKFLGEVLRVAKENEYIEEYKMEETKGILTYDVSLNGKMNTCKAIRPRHAVKKAGFEKFEKRYLPARDVGLLVVSTPNGVMTHRDAKKKGLGGRLIAFMY</sequence>
<dbReference type="InterPro" id="IPR000630">
    <property type="entry name" value="Ribosomal_uS8"/>
</dbReference>
<dbReference type="PROSITE" id="PS00053">
    <property type="entry name" value="RIBOSOMAL_S8"/>
    <property type="match status" value="1"/>
</dbReference>
<dbReference type="Pfam" id="PF00410">
    <property type="entry name" value="Ribosomal_S8"/>
    <property type="match status" value="1"/>
</dbReference>
<keyword evidence="2" id="KW-0699">rRNA-binding</keyword>
<organism evidence="6 7">
    <name type="scientific">Candidatus Iainarchaeum sp</name>
    <dbReference type="NCBI Taxonomy" id="3101447"/>
    <lineage>
        <taxon>Archaea</taxon>
        <taxon>Candidatus Iainarchaeota</taxon>
        <taxon>Candidatus Iainarchaeia</taxon>
        <taxon>Candidatus Iainarchaeales</taxon>
        <taxon>Candidatus Iainarchaeaceae</taxon>
        <taxon>Candidatus Iainarchaeum</taxon>
    </lineage>
</organism>
<proteinExistence type="inferred from homology"/>
<evidence type="ECO:0000256" key="5">
    <source>
        <dbReference type="RuleBase" id="RU003660"/>
    </source>
</evidence>
<comment type="caution">
    <text evidence="6">The sequence shown here is derived from an EMBL/GenBank/DDBJ whole genome shotgun (WGS) entry which is preliminary data.</text>
</comment>
<accession>A0A8T5GF86</accession>
<dbReference type="GO" id="GO:0019843">
    <property type="term" value="F:rRNA binding"/>
    <property type="evidence" value="ECO:0007669"/>
    <property type="project" value="UniProtKB-KW"/>
</dbReference>
<dbReference type="NCBIfam" id="NF003115">
    <property type="entry name" value="PRK04034.1"/>
    <property type="match status" value="1"/>
</dbReference>
<dbReference type="GO" id="GO:1990904">
    <property type="term" value="C:ribonucleoprotein complex"/>
    <property type="evidence" value="ECO:0007669"/>
    <property type="project" value="UniProtKB-KW"/>
</dbReference>
<dbReference type="PANTHER" id="PTHR11758">
    <property type="entry name" value="40S RIBOSOMAL PROTEIN S15A"/>
    <property type="match status" value="1"/>
</dbReference>
<dbReference type="GO" id="GO:0003735">
    <property type="term" value="F:structural constituent of ribosome"/>
    <property type="evidence" value="ECO:0007669"/>
    <property type="project" value="InterPro"/>
</dbReference>
<dbReference type="Gene3D" id="3.30.1490.10">
    <property type="match status" value="1"/>
</dbReference>
<protein>
    <submittedName>
        <fullName evidence="6">30S ribosomal protein S8</fullName>
    </submittedName>
</protein>
<dbReference type="AlphaFoldDB" id="A0A8T5GF86"/>
<evidence type="ECO:0000256" key="1">
    <source>
        <dbReference type="ARBA" id="ARBA00006471"/>
    </source>
</evidence>
<evidence type="ECO:0000313" key="7">
    <source>
        <dbReference type="Proteomes" id="UP000722459"/>
    </source>
</evidence>
<evidence type="ECO:0000256" key="3">
    <source>
        <dbReference type="ARBA" id="ARBA00022980"/>
    </source>
</evidence>
<dbReference type="EMBL" id="JABJNZ010000046">
    <property type="protein sequence ID" value="MBT4870619.1"/>
    <property type="molecule type" value="Genomic_DNA"/>
</dbReference>
<keyword evidence="2" id="KW-0694">RNA-binding</keyword>
<reference evidence="6" key="1">
    <citation type="journal article" date="2021" name="ISME J.">
        <title>Mercury methylation by metabolically versatile and cosmopolitan marine bacteria.</title>
        <authorList>
            <person name="Lin H."/>
            <person name="Ascher D.B."/>
            <person name="Myung Y."/>
            <person name="Lamborg C.H."/>
            <person name="Hallam S.J."/>
            <person name="Gionfriddo C.M."/>
            <person name="Holt K.E."/>
            <person name="Moreau J.W."/>
        </authorList>
    </citation>
    <scope>NUCLEOTIDE SEQUENCE</scope>
    <source>
        <strain evidence="6">SI075_bin30</strain>
    </source>
</reference>
<keyword evidence="4 5" id="KW-0687">Ribonucleoprotein</keyword>
<name>A0A8T5GF86_9ARCH</name>
<dbReference type="Proteomes" id="UP000722459">
    <property type="component" value="Unassembled WGS sequence"/>
</dbReference>
<evidence type="ECO:0000256" key="4">
    <source>
        <dbReference type="ARBA" id="ARBA00023274"/>
    </source>
</evidence>
<dbReference type="Gene3D" id="3.30.1370.30">
    <property type="match status" value="1"/>
</dbReference>
<evidence type="ECO:0000256" key="2">
    <source>
        <dbReference type="ARBA" id="ARBA00022730"/>
    </source>
</evidence>
<evidence type="ECO:0000313" key="6">
    <source>
        <dbReference type="EMBL" id="MBT4870619.1"/>
    </source>
</evidence>
<keyword evidence="3 5" id="KW-0689">Ribosomal protein</keyword>
<dbReference type="InterPro" id="IPR047863">
    <property type="entry name" value="Ribosomal_uS8_CS"/>
</dbReference>
<dbReference type="SUPFAM" id="SSF56047">
    <property type="entry name" value="Ribosomal protein S8"/>
    <property type="match status" value="1"/>
</dbReference>
<gene>
    <name evidence="6" type="ORF">HON47_03535</name>
</gene>